<feature type="binding site" evidence="5 10">
    <location>
        <position position="259"/>
    </location>
    <ligand>
        <name>Zn(2+)</name>
        <dbReference type="ChEBI" id="CHEBI:29105"/>
    </ligand>
</feature>
<keyword evidence="5" id="KW-0368">Histidine biosynthesis</keyword>
<feature type="binding site" evidence="5 9">
    <location>
        <position position="328"/>
    </location>
    <ligand>
        <name>substrate</name>
    </ligand>
</feature>
<dbReference type="GO" id="GO:0000105">
    <property type="term" value="P:L-histidine biosynthetic process"/>
    <property type="evidence" value="ECO:0007669"/>
    <property type="project" value="UniProtKB-UniRule"/>
</dbReference>
<dbReference type="AlphaFoldDB" id="A0A212R053"/>
<feature type="binding site" evidence="5 10">
    <location>
        <position position="262"/>
    </location>
    <ligand>
        <name>Zn(2+)</name>
        <dbReference type="ChEBI" id="CHEBI:29105"/>
    </ligand>
</feature>
<dbReference type="EC" id="1.1.1.23" evidence="5"/>
<dbReference type="PANTHER" id="PTHR21256:SF2">
    <property type="entry name" value="HISTIDINE BIOSYNTHESIS TRIFUNCTIONAL PROTEIN"/>
    <property type="match status" value="1"/>
</dbReference>
<feature type="binding site" evidence="5 8">
    <location>
        <position position="214"/>
    </location>
    <ligand>
        <name>NAD(+)</name>
        <dbReference type="ChEBI" id="CHEBI:57540"/>
    </ligand>
</feature>
<dbReference type="InterPro" id="IPR022695">
    <property type="entry name" value="Histidinol_DH_monofunct"/>
</dbReference>
<dbReference type="Gene3D" id="1.20.5.1300">
    <property type="match status" value="1"/>
</dbReference>
<dbReference type="SUPFAM" id="SSF53720">
    <property type="entry name" value="ALDH-like"/>
    <property type="match status" value="1"/>
</dbReference>
<dbReference type="NCBIfam" id="TIGR00069">
    <property type="entry name" value="hisD"/>
    <property type="match status" value="1"/>
</dbReference>
<dbReference type="OrthoDB" id="9805269at2"/>
<evidence type="ECO:0000256" key="11">
    <source>
        <dbReference type="RuleBase" id="RU004175"/>
    </source>
</evidence>
<evidence type="ECO:0000256" key="2">
    <source>
        <dbReference type="ARBA" id="ARBA00022723"/>
    </source>
</evidence>
<accession>A0A212R053</accession>
<reference evidence="12 13" key="1">
    <citation type="submission" date="2017-06" db="EMBL/GenBank/DDBJ databases">
        <authorList>
            <person name="Kim H.J."/>
            <person name="Triplett B.A."/>
        </authorList>
    </citation>
    <scope>NUCLEOTIDE SEQUENCE [LARGE SCALE GENOMIC DNA]</scope>
    <source>
        <strain evidence="12 13">B29T1</strain>
    </source>
</reference>
<keyword evidence="4 5" id="KW-0560">Oxidoreductase</keyword>
<dbReference type="PANTHER" id="PTHR21256">
    <property type="entry name" value="HISTIDINOL DEHYDROGENASE HDH"/>
    <property type="match status" value="1"/>
</dbReference>
<evidence type="ECO:0000256" key="1">
    <source>
        <dbReference type="ARBA" id="ARBA00010178"/>
    </source>
</evidence>
<feature type="binding site" evidence="5 8">
    <location>
        <position position="191"/>
    </location>
    <ligand>
        <name>NAD(+)</name>
        <dbReference type="ChEBI" id="CHEBI:57540"/>
    </ligand>
</feature>
<evidence type="ECO:0000256" key="6">
    <source>
        <dbReference type="PIRNR" id="PIRNR000099"/>
    </source>
</evidence>
<evidence type="ECO:0000256" key="8">
    <source>
        <dbReference type="PIRSR" id="PIRSR000099-2"/>
    </source>
</evidence>
<keyword evidence="5" id="KW-0028">Amino-acid biosynthesis</keyword>
<dbReference type="Proteomes" id="UP000197065">
    <property type="component" value="Unassembled WGS sequence"/>
</dbReference>
<organism evidence="12 13">
    <name type="scientific">Arboricoccus pini</name>
    <dbReference type="NCBI Taxonomy" id="1963835"/>
    <lineage>
        <taxon>Bacteria</taxon>
        <taxon>Pseudomonadati</taxon>
        <taxon>Pseudomonadota</taxon>
        <taxon>Alphaproteobacteria</taxon>
        <taxon>Geminicoccales</taxon>
        <taxon>Geminicoccaceae</taxon>
        <taxon>Arboricoccus</taxon>
    </lineage>
</organism>
<evidence type="ECO:0000256" key="9">
    <source>
        <dbReference type="PIRSR" id="PIRSR000099-3"/>
    </source>
</evidence>
<keyword evidence="5 8" id="KW-0520">NAD</keyword>
<evidence type="ECO:0000256" key="7">
    <source>
        <dbReference type="PIRSR" id="PIRSR000099-1"/>
    </source>
</evidence>
<feature type="binding site" evidence="5 10">
    <location>
        <position position="420"/>
    </location>
    <ligand>
        <name>Zn(2+)</name>
        <dbReference type="ChEBI" id="CHEBI:29105"/>
    </ligand>
</feature>
<dbReference type="FunFam" id="3.40.50.1980:FF:000001">
    <property type="entry name" value="Histidinol dehydrogenase"/>
    <property type="match status" value="1"/>
</dbReference>
<dbReference type="PROSITE" id="PS00611">
    <property type="entry name" value="HISOL_DEHYDROGENASE"/>
    <property type="match status" value="1"/>
</dbReference>
<dbReference type="RefSeq" id="WP_088560821.1">
    <property type="nucleotide sequence ID" value="NZ_FYEH01000004.1"/>
</dbReference>
<evidence type="ECO:0000256" key="10">
    <source>
        <dbReference type="PIRSR" id="PIRSR000099-4"/>
    </source>
</evidence>
<dbReference type="HAMAP" id="MF_01024">
    <property type="entry name" value="HisD"/>
    <property type="match status" value="1"/>
</dbReference>
<evidence type="ECO:0000256" key="4">
    <source>
        <dbReference type="ARBA" id="ARBA00023002"/>
    </source>
</evidence>
<feature type="active site" description="Proton acceptor" evidence="5 7">
    <location>
        <position position="328"/>
    </location>
</feature>
<comment type="similarity">
    <text evidence="1 5 6 11">Belongs to the histidinol dehydrogenase family.</text>
</comment>
<dbReference type="PRINTS" id="PR00083">
    <property type="entry name" value="HOLDHDRGNASE"/>
</dbReference>
<dbReference type="GO" id="GO:0005829">
    <property type="term" value="C:cytosol"/>
    <property type="evidence" value="ECO:0007669"/>
    <property type="project" value="TreeGrafter"/>
</dbReference>
<dbReference type="CDD" id="cd06572">
    <property type="entry name" value="Histidinol_dh"/>
    <property type="match status" value="1"/>
</dbReference>
<dbReference type="EMBL" id="FYEH01000004">
    <property type="protein sequence ID" value="SNB65363.1"/>
    <property type="molecule type" value="Genomic_DNA"/>
</dbReference>
<comment type="catalytic activity">
    <reaction evidence="5">
        <text>L-histidinol + 2 NAD(+) + H2O = L-histidine + 2 NADH + 3 H(+)</text>
        <dbReference type="Rhea" id="RHEA:20641"/>
        <dbReference type="ChEBI" id="CHEBI:15377"/>
        <dbReference type="ChEBI" id="CHEBI:15378"/>
        <dbReference type="ChEBI" id="CHEBI:57540"/>
        <dbReference type="ChEBI" id="CHEBI:57595"/>
        <dbReference type="ChEBI" id="CHEBI:57699"/>
        <dbReference type="ChEBI" id="CHEBI:57945"/>
        <dbReference type="EC" id="1.1.1.23"/>
    </reaction>
</comment>
<dbReference type="UniPathway" id="UPA00031">
    <property type="reaction ID" value="UER00014"/>
</dbReference>
<keyword evidence="13" id="KW-1185">Reference proteome</keyword>
<feature type="binding site" evidence="5 9">
    <location>
        <position position="415"/>
    </location>
    <ligand>
        <name>substrate</name>
    </ligand>
</feature>
<evidence type="ECO:0000256" key="3">
    <source>
        <dbReference type="ARBA" id="ARBA00022833"/>
    </source>
</evidence>
<feature type="binding site" evidence="5 9">
    <location>
        <position position="237"/>
    </location>
    <ligand>
        <name>substrate</name>
    </ligand>
</feature>
<dbReference type="GO" id="GO:0008270">
    <property type="term" value="F:zinc ion binding"/>
    <property type="evidence" value="ECO:0007669"/>
    <property type="project" value="UniProtKB-UniRule"/>
</dbReference>
<dbReference type="Pfam" id="PF00815">
    <property type="entry name" value="Histidinol_dh"/>
    <property type="match status" value="1"/>
</dbReference>
<feature type="binding site" evidence="5 9">
    <location>
        <position position="262"/>
    </location>
    <ligand>
        <name>substrate</name>
    </ligand>
</feature>
<dbReference type="InterPro" id="IPR012131">
    <property type="entry name" value="Hstdl_DH"/>
</dbReference>
<feature type="binding site" evidence="5 9">
    <location>
        <position position="420"/>
    </location>
    <ligand>
        <name>substrate</name>
    </ligand>
</feature>
<dbReference type="GO" id="GO:0051287">
    <property type="term" value="F:NAD binding"/>
    <property type="evidence" value="ECO:0007669"/>
    <property type="project" value="InterPro"/>
</dbReference>
<keyword evidence="2 5" id="KW-0479">Metal-binding</keyword>
<dbReference type="GO" id="GO:0004399">
    <property type="term" value="F:histidinol dehydrogenase activity"/>
    <property type="evidence" value="ECO:0007669"/>
    <property type="project" value="UniProtKB-UniRule"/>
</dbReference>
<feature type="binding site" evidence="5 10">
    <location>
        <position position="361"/>
    </location>
    <ligand>
        <name>Zn(2+)</name>
        <dbReference type="ChEBI" id="CHEBI:29105"/>
    </ligand>
</feature>
<comment type="function">
    <text evidence="5">Catalyzes the sequential NAD-dependent oxidations of L-histidinol to L-histidinaldehyde and then to L-histidine.</text>
</comment>
<proteinExistence type="inferred from homology"/>
<comment type="pathway">
    <text evidence="5">Amino-acid biosynthesis; L-histidine biosynthesis; L-histidine from 5-phospho-alpha-D-ribose 1-diphosphate: step 9/9.</text>
</comment>
<dbReference type="Gene3D" id="3.40.50.1980">
    <property type="entry name" value="Nitrogenase molybdenum iron protein domain"/>
    <property type="match status" value="2"/>
</dbReference>
<name>A0A212R053_9PROT</name>
<keyword evidence="3 5" id="KW-0862">Zinc</keyword>
<protein>
    <recommendedName>
        <fullName evidence="5">Histidinol dehydrogenase</fullName>
        <shortName evidence="5">HDH</shortName>
        <ecNumber evidence="5">1.1.1.23</ecNumber>
    </recommendedName>
</protein>
<dbReference type="PIRSF" id="PIRSF000099">
    <property type="entry name" value="Histidinol_dh"/>
    <property type="match status" value="1"/>
</dbReference>
<feature type="binding site" evidence="5 8">
    <location>
        <position position="130"/>
    </location>
    <ligand>
        <name>NAD(+)</name>
        <dbReference type="ChEBI" id="CHEBI:57540"/>
    </ligand>
</feature>
<dbReference type="FunFam" id="3.40.50.1980:FF:000026">
    <property type="entry name" value="Histidinol dehydrogenase"/>
    <property type="match status" value="1"/>
</dbReference>
<feature type="active site" description="Proton acceptor" evidence="5 7">
    <location>
        <position position="327"/>
    </location>
</feature>
<evidence type="ECO:0000256" key="5">
    <source>
        <dbReference type="HAMAP-Rule" id="MF_01024"/>
    </source>
</evidence>
<evidence type="ECO:0000313" key="12">
    <source>
        <dbReference type="EMBL" id="SNB65363.1"/>
    </source>
</evidence>
<evidence type="ECO:0000313" key="13">
    <source>
        <dbReference type="Proteomes" id="UP000197065"/>
    </source>
</evidence>
<gene>
    <name evidence="5" type="primary">hisD</name>
    <name evidence="12" type="ORF">SAMN07250955_104248</name>
</gene>
<comment type="cofactor">
    <cofactor evidence="5 10">
        <name>Zn(2+)</name>
        <dbReference type="ChEBI" id="CHEBI:29105"/>
    </cofactor>
    <text evidence="5 10">Binds 1 zinc ion per subunit.</text>
</comment>
<sequence>MTLRLDTARAGFERSFVDYVNARRDEQADVRDAVTAIIERVKMEGDRAVEDLTRRFDGLEASIDDLRVSADEMALAFKDLSAEARQALELAASRIRAFHERQRPEPKHWVDAQGIGLGLAWTAIDAVGLYVPGGTAAYPSSVLMNAIPAKVAGCSRLVMVAPAPKGNLNQWVLAAAHLAGIDEVYRIGGAQAIAALAYGTSMIRPVDKIVGPGNAFVAEAKRQVFGRVGIDMIAGPSEVVVIADGSCDPSWIAADILAQAEHDTRAQSILLTPNAEYAERVAVEVERQLAELPRKEIARESWEKLGAIIKVVSLDEAIHLSNRLAPEHLQLAVEAPERLLDRVRHAGSVFIGCWTPEVIGDYVGGPNHVLPTGRTARFASGLSTIDFMKRTTFLKCDSQSFSALAVEAATMAHAEGLQGHERAVRIRSAPSGV</sequence>
<dbReference type="InterPro" id="IPR016161">
    <property type="entry name" value="Ald_DH/histidinol_DH"/>
</dbReference>
<feature type="binding site" evidence="5 9">
    <location>
        <position position="361"/>
    </location>
    <ligand>
        <name>substrate</name>
    </ligand>
</feature>
<feature type="binding site" evidence="5 9">
    <location>
        <position position="259"/>
    </location>
    <ligand>
        <name>substrate</name>
    </ligand>
</feature>
<dbReference type="InterPro" id="IPR001692">
    <property type="entry name" value="Histidinol_DH_CS"/>
</dbReference>